<keyword evidence="2" id="KW-1185">Reference proteome</keyword>
<dbReference type="HOGENOM" id="CLU_026771_0_0_4"/>
<dbReference type="SUPFAM" id="SSF56112">
    <property type="entry name" value="Protein kinase-like (PK-like)"/>
    <property type="match status" value="1"/>
</dbReference>
<dbReference type="eggNOG" id="COG2187">
    <property type="taxonomic scope" value="Bacteria"/>
</dbReference>
<organism evidence="1 2">
    <name type="scientific">Burkholderia multivorans (strain ATCC 17616 / 249)</name>
    <dbReference type="NCBI Taxonomy" id="395019"/>
    <lineage>
        <taxon>Bacteria</taxon>
        <taxon>Pseudomonadati</taxon>
        <taxon>Pseudomonadota</taxon>
        <taxon>Betaproteobacteria</taxon>
        <taxon>Burkholderiales</taxon>
        <taxon>Burkholderiaceae</taxon>
        <taxon>Burkholderia</taxon>
        <taxon>Burkholderia cepacia complex</taxon>
    </lineage>
</organism>
<dbReference type="PANTHER" id="PTHR43883:SF1">
    <property type="entry name" value="GLUCONOKINASE"/>
    <property type="match status" value="1"/>
</dbReference>
<dbReference type="AlphaFoldDB" id="A0A0H3KUV1"/>
<gene>
    <name evidence="1" type="ordered locus">BMULJ_05599</name>
</gene>
<dbReference type="InterPro" id="IPR011009">
    <property type="entry name" value="Kinase-like_dom_sf"/>
</dbReference>
<evidence type="ECO:0008006" key="3">
    <source>
        <dbReference type="Google" id="ProtNLM"/>
    </source>
</evidence>
<evidence type="ECO:0000313" key="2">
    <source>
        <dbReference type="Proteomes" id="UP000008815"/>
    </source>
</evidence>
<evidence type="ECO:0000313" key="1">
    <source>
        <dbReference type="EMBL" id="BAG47427.1"/>
    </source>
</evidence>
<dbReference type="Proteomes" id="UP000008815">
    <property type="component" value="Chromosome 3"/>
</dbReference>
<sequence length="358" mass="40078">MNDARIPAGRPITLSDKVVALRAPTAWPDGTRSVEAVETHMSWVFLTDRYAWKLKKPVRAPQLDFRTLAARYRFCCEEVRLNRRLAADVYLDVVPLVVDAHGCLRADGPGEIVDWLVRMRRLPAARMLDRALSRGMATADDAYRIAARLSAFYHALAPARIDGAAYREALRGTIDTNERALCKPLAGQCVDTVRTLCARQRSLLVCEAARFDLRVRQGHVVEGHGDLRPEHVCIDDPVAVIDCLEFCRRLRIQDAADEVGFLALECERLGAAGFADTLVNAYHSASGDDVDDGCVHFYQSCRAMTRARLAVWHLREPEFRATPVWRDRANTYIALARRHADGCERTWVASHVSAATGR</sequence>
<reference evidence="1 2" key="1">
    <citation type="submission" date="2007-04" db="EMBL/GenBank/DDBJ databases">
        <title>Complete genome sequence of Burkholderia multivorans ATCC 17616.</title>
        <authorList>
            <person name="Ohtsubo Y."/>
            <person name="Yamashita A."/>
            <person name="Kurokawa K."/>
            <person name="Takami H."/>
            <person name="Yuhara S."/>
            <person name="Nishiyama E."/>
            <person name="Endo R."/>
            <person name="Miyazaki R."/>
            <person name="Ono A."/>
            <person name="Yano K."/>
            <person name="Ito M."/>
            <person name="Sota M."/>
            <person name="Yuji N."/>
            <person name="Hattori M."/>
            <person name="Tsuda M."/>
        </authorList>
    </citation>
    <scope>NUCLEOTIDE SEQUENCE [LARGE SCALE GENOMIC DNA]</scope>
    <source>
        <strain evidence="2">ATCC 17616 / 249</strain>
    </source>
</reference>
<dbReference type="PANTHER" id="PTHR43883">
    <property type="entry name" value="SLR0207 PROTEIN"/>
    <property type="match status" value="1"/>
</dbReference>
<name>A0A0H3KUV1_BURM1</name>
<accession>A0A0H3KUV1</accession>
<protein>
    <recommendedName>
        <fullName evidence="3">Aminoglycoside phosphotransferase</fullName>
    </recommendedName>
</protein>
<dbReference type="KEGG" id="bmu:Bmul_5926"/>
<dbReference type="InterPro" id="IPR052732">
    <property type="entry name" value="Cell-binding_unc_protein"/>
</dbReference>
<dbReference type="KEGG" id="bmj:BMULJ_05599"/>
<proteinExistence type="predicted"/>
<dbReference type="EMBL" id="AP009387">
    <property type="protein sequence ID" value="BAG47427.1"/>
    <property type="molecule type" value="Genomic_DNA"/>
</dbReference>
<dbReference type="STRING" id="395019.BMULJ_05599"/>
<dbReference type="RefSeq" id="WP_012218271.1">
    <property type="nucleotide sequence ID" value="NC_010087.1"/>
</dbReference>